<dbReference type="AlphaFoldDB" id="A0A2P2KS75"/>
<dbReference type="EMBL" id="GGEC01028096">
    <property type="protein sequence ID" value="MBX08580.1"/>
    <property type="molecule type" value="Transcribed_RNA"/>
</dbReference>
<protein>
    <submittedName>
        <fullName evidence="1">Protein ROOT INITIATION DEFECTIVE 3-like</fullName>
    </submittedName>
</protein>
<proteinExistence type="predicted"/>
<name>A0A2P2KS75_RHIMU</name>
<sequence length="37" mass="4567">MRLHFSRPYLRRQPLPRIFPAPRSPRLLRFRPLLVLV</sequence>
<organism evidence="1">
    <name type="scientific">Rhizophora mucronata</name>
    <name type="common">Asiatic mangrove</name>
    <dbReference type="NCBI Taxonomy" id="61149"/>
    <lineage>
        <taxon>Eukaryota</taxon>
        <taxon>Viridiplantae</taxon>
        <taxon>Streptophyta</taxon>
        <taxon>Embryophyta</taxon>
        <taxon>Tracheophyta</taxon>
        <taxon>Spermatophyta</taxon>
        <taxon>Magnoliopsida</taxon>
        <taxon>eudicotyledons</taxon>
        <taxon>Gunneridae</taxon>
        <taxon>Pentapetalae</taxon>
        <taxon>rosids</taxon>
        <taxon>fabids</taxon>
        <taxon>Malpighiales</taxon>
        <taxon>Rhizophoraceae</taxon>
        <taxon>Rhizophora</taxon>
    </lineage>
</organism>
<evidence type="ECO:0000313" key="1">
    <source>
        <dbReference type="EMBL" id="MBX08580.1"/>
    </source>
</evidence>
<reference evidence="1" key="1">
    <citation type="submission" date="2018-02" db="EMBL/GenBank/DDBJ databases">
        <title>Rhizophora mucronata_Transcriptome.</title>
        <authorList>
            <person name="Meera S.P."/>
            <person name="Sreeshan A."/>
            <person name="Augustine A."/>
        </authorList>
    </citation>
    <scope>NUCLEOTIDE SEQUENCE</scope>
    <source>
        <tissue evidence="1">Leaf</tissue>
    </source>
</reference>
<accession>A0A2P2KS75</accession>